<dbReference type="EMBL" id="ML977344">
    <property type="protein sequence ID" value="KAF2109098.1"/>
    <property type="molecule type" value="Genomic_DNA"/>
</dbReference>
<name>A0A6A5YSQ2_9PLEO</name>
<protein>
    <recommendedName>
        <fullName evidence="2">DUF6604 domain-containing protein</fullName>
    </recommendedName>
</protein>
<dbReference type="Pfam" id="PF20253">
    <property type="entry name" value="DUF6604"/>
    <property type="match status" value="1"/>
</dbReference>
<proteinExistence type="predicted"/>
<gene>
    <name evidence="3" type="ORF">BDV96DRAFT_605172</name>
</gene>
<feature type="compositionally biased region" description="Basic residues" evidence="1">
    <location>
        <begin position="52"/>
        <end position="61"/>
    </location>
</feature>
<dbReference type="InterPro" id="IPR046539">
    <property type="entry name" value="DUF6604"/>
</dbReference>
<dbReference type="AlphaFoldDB" id="A0A6A5YSQ2"/>
<keyword evidence="4" id="KW-1185">Reference proteome</keyword>
<evidence type="ECO:0000313" key="4">
    <source>
        <dbReference type="Proteomes" id="UP000799770"/>
    </source>
</evidence>
<accession>A0A6A5YSQ2</accession>
<sequence length="965" mass="111322">MDYYRAHELPETYKKCKAYTDNFSKWLIKTAKARGIEYQEEQKKWQESNPKKNSRRKPKHKVPINELVPLAKLIAKTNVPIEDVTGLLDLADAIRARKEVTQYYKQRAKCDEEHPFFISKLVEVKDILWSLFPSRDHDDVIDESQTFTVVMITPTKDEEDAKDESDDEQVNNVSVTVTVEEAAAAQSDHRKRCGPPAKGPGNVALTKIELEMEQYFQALCFLYDFSRIRETVQQAWLDYQSRKINIITAALVTDLAFAVIQQATAALVEDLENAANERDIFKIINGLYEKFEVKSTEGGDAHADLRPEADYKRHFCIDAIRHMQEYQRLKKARAESGGPYSFDAKAYTFMNFLLFFDQFRSKSFVPPLMDNFTKAMRSTTDGSEPWLAFGLAIVYDINVVIGNEYFEPFDDVAEHIVALSETMRSHCEYEDKLWELSNKPDYMSKGETKFSNYFLLPASTMIDWMDQIFDNQAQQRANDGFGAVLFMSYHPVLAGLVYYHYHKTYSAMSVSKIGWFVVALCHLYNAAKLVGGLDVSWPDLDFIIESHGVKRIFVGDPPTDPSLLYDRFRLAMTTSLRNFTKDGRERNNKCVPVSKETIRKKRGLKVYQPLPEKIRDYYAAREDEKWIHLHNLFNHLEHSHGHASDPLSFSELQLDFANAVQALSPKKSKGKKGRNHRNKVKPIIDSPDFAKQDQEDARPLLLSKMKNELRDLELHSQFDYLSFYRRAFSFVTDIRSKVLYDANKEVMRLDSPEEPPDNFGLLLDLLYDLEIQPQDKNAEMGAKDDGLSKDVIAIGQLRKIATLMKETILESGRQELRNAEKSLRSWHYASESMYAIPKGIYHRITFSSTIRRTRRLAIMRSRNPAQNRFAYSPSERRLYLRIVGARKHHISFRCCAYCSLARVCLGKPASKTGSKSINRKGRRRISVYFDIKKRLAAKRCEWKSESGGSEIGEEEWVDAQECQAQ</sequence>
<feature type="compositionally biased region" description="Basic residues" evidence="1">
    <location>
        <begin position="666"/>
        <end position="680"/>
    </location>
</feature>
<evidence type="ECO:0000313" key="3">
    <source>
        <dbReference type="EMBL" id="KAF2109098.1"/>
    </source>
</evidence>
<feature type="domain" description="DUF6604" evidence="2">
    <location>
        <begin position="15"/>
        <end position="268"/>
    </location>
</feature>
<feature type="compositionally biased region" description="Basic and acidic residues" evidence="1">
    <location>
        <begin position="39"/>
        <end position="50"/>
    </location>
</feature>
<reference evidence="3" key="1">
    <citation type="journal article" date="2020" name="Stud. Mycol.">
        <title>101 Dothideomycetes genomes: a test case for predicting lifestyles and emergence of pathogens.</title>
        <authorList>
            <person name="Haridas S."/>
            <person name="Albert R."/>
            <person name="Binder M."/>
            <person name="Bloem J."/>
            <person name="Labutti K."/>
            <person name="Salamov A."/>
            <person name="Andreopoulos B."/>
            <person name="Baker S."/>
            <person name="Barry K."/>
            <person name="Bills G."/>
            <person name="Bluhm B."/>
            <person name="Cannon C."/>
            <person name="Castanera R."/>
            <person name="Culley D."/>
            <person name="Daum C."/>
            <person name="Ezra D."/>
            <person name="Gonzalez J."/>
            <person name="Henrissat B."/>
            <person name="Kuo A."/>
            <person name="Liang C."/>
            <person name="Lipzen A."/>
            <person name="Lutzoni F."/>
            <person name="Magnuson J."/>
            <person name="Mondo S."/>
            <person name="Nolan M."/>
            <person name="Ohm R."/>
            <person name="Pangilinan J."/>
            <person name="Park H.-J."/>
            <person name="Ramirez L."/>
            <person name="Alfaro M."/>
            <person name="Sun H."/>
            <person name="Tritt A."/>
            <person name="Yoshinaga Y."/>
            <person name="Zwiers L.-H."/>
            <person name="Turgeon B."/>
            <person name="Goodwin S."/>
            <person name="Spatafora J."/>
            <person name="Crous P."/>
            <person name="Grigoriev I."/>
        </authorList>
    </citation>
    <scope>NUCLEOTIDE SEQUENCE</scope>
    <source>
        <strain evidence="3">CBS 627.86</strain>
    </source>
</reference>
<evidence type="ECO:0000256" key="1">
    <source>
        <dbReference type="SAM" id="MobiDB-lite"/>
    </source>
</evidence>
<feature type="region of interest" description="Disordered" evidence="1">
    <location>
        <begin position="663"/>
        <end position="689"/>
    </location>
</feature>
<dbReference type="PANTHER" id="PTHR38795:SF1">
    <property type="entry name" value="DUF6604 DOMAIN-CONTAINING PROTEIN"/>
    <property type="match status" value="1"/>
</dbReference>
<feature type="region of interest" description="Disordered" evidence="1">
    <location>
        <begin position="943"/>
        <end position="965"/>
    </location>
</feature>
<feature type="region of interest" description="Disordered" evidence="1">
    <location>
        <begin position="39"/>
        <end position="61"/>
    </location>
</feature>
<dbReference type="Proteomes" id="UP000799770">
    <property type="component" value="Unassembled WGS sequence"/>
</dbReference>
<evidence type="ECO:0000259" key="2">
    <source>
        <dbReference type="Pfam" id="PF20253"/>
    </source>
</evidence>
<organism evidence="3 4">
    <name type="scientific">Lophiotrema nucula</name>
    <dbReference type="NCBI Taxonomy" id="690887"/>
    <lineage>
        <taxon>Eukaryota</taxon>
        <taxon>Fungi</taxon>
        <taxon>Dikarya</taxon>
        <taxon>Ascomycota</taxon>
        <taxon>Pezizomycotina</taxon>
        <taxon>Dothideomycetes</taxon>
        <taxon>Pleosporomycetidae</taxon>
        <taxon>Pleosporales</taxon>
        <taxon>Lophiotremataceae</taxon>
        <taxon>Lophiotrema</taxon>
    </lineage>
</organism>
<dbReference type="OrthoDB" id="5238236at2759"/>
<dbReference type="PANTHER" id="PTHR38795">
    <property type="entry name" value="DUF6604 DOMAIN-CONTAINING PROTEIN"/>
    <property type="match status" value="1"/>
</dbReference>